<dbReference type="GO" id="GO:0005536">
    <property type="term" value="F:D-glucose binding"/>
    <property type="evidence" value="ECO:0007669"/>
    <property type="project" value="InterPro"/>
</dbReference>
<reference evidence="5 6" key="1">
    <citation type="submission" date="2017-02" db="EMBL/GenBank/DDBJ databases">
        <authorList>
            <person name="Peterson S.W."/>
        </authorList>
    </citation>
    <scope>NUCLEOTIDE SEQUENCE [LARGE SCALE GENOMIC DNA]</scope>
    <source>
        <strain evidence="5 6">S285</strain>
    </source>
</reference>
<sequence length="320" mass="32671">MRSGKLGLLGDVGATNARFALLGPDGGMTVPKTCAVADFASLAEAIEAYLVKEGGARPRLGALAVAAPIVGDAVSMTNHPWSFSIAALRARLGLERLIILNDFNANALAIPHLEAADVAKIGAGAPVAGAPIGVIGPGSGLGVSGLIGIEGREVALEGEGGHVTLAPANARESAVLERLRARFGHVSAERALSGPGLVNLYGALCELAGKSAPSLTAREITDPSRATQDPLAHEAVTMFCAMLGTLAGDLALTLGARGGVYIAGGIAPKLGPARIGPPFRERFEDKGRFRGYLASTPTYLILRPTPALLGLAARLKREGE</sequence>
<dbReference type="RefSeq" id="WP_085772428.1">
    <property type="nucleotide sequence ID" value="NZ_AP027149.1"/>
</dbReference>
<evidence type="ECO:0000313" key="6">
    <source>
        <dbReference type="Proteomes" id="UP000193978"/>
    </source>
</evidence>
<keyword evidence="3" id="KW-0324">Glycolysis</keyword>
<dbReference type="Gene3D" id="3.40.367.20">
    <property type="match status" value="1"/>
</dbReference>
<dbReference type="InterPro" id="IPR050201">
    <property type="entry name" value="Bacterial_glucokinase"/>
</dbReference>
<dbReference type="NCBIfam" id="TIGR00749">
    <property type="entry name" value="glk"/>
    <property type="match status" value="1"/>
</dbReference>
<comment type="caution">
    <text evidence="3">Lacks conserved residue(s) required for the propagation of feature annotation.</text>
</comment>
<dbReference type="Gene3D" id="3.30.420.40">
    <property type="match status" value="1"/>
</dbReference>
<comment type="subcellular location">
    <subcellularLocation>
        <location evidence="3">Cytoplasm</location>
    </subcellularLocation>
</comment>
<dbReference type="EMBL" id="CP019948">
    <property type="protein sequence ID" value="ARN82303.1"/>
    <property type="molecule type" value="Genomic_DNA"/>
</dbReference>
<dbReference type="Pfam" id="PF02685">
    <property type="entry name" value="Glucokinase"/>
    <property type="match status" value="1"/>
</dbReference>
<dbReference type="CDD" id="cd24008">
    <property type="entry name" value="ASKHA_NBD_GLK"/>
    <property type="match status" value="1"/>
</dbReference>
<dbReference type="GO" id="GO:0005524">
    <property type="term" value="F:ATP binding"/>
    <property type="evidence" value="ECO:0007669"/>
    <property type="project" value="UniProtKB-UniRule"/>
</dbReference>
<dbReference type="HAMAP" id="MF_00524">
    <property type="entry name" value="Glucokinase"/>
    <property type="match status" value="1"/>
</dbReference>
<keyword evidence="6" id="KW-1185">Reference proteome</keyword>
<keyword evidence="2 3" id="KW-0418">Kinase</keyword>
<dbReference type="EC" id="2.7.1.2" evidence="3"/>
<organism evidence="5 6">
    <name type="scientific">Methylocystis bryophila</name>
    <dbReference type="NCBI Taxonomy" id="655015"/>
    <lineage>
        <taxon>Bacteria</taxon>
        <taxon>Pseudomonadati</taxon>
        <taxon>Pseudomonadota</taxon>
        <taxon>Alphaproteobacteria</taxon>
        <taxon>Hyphomicrobiales</taxon>
        <taxon>Methylocystaceae</taxon>
        <taxon>Methylocystis</taxon>
    </lineage>
</organism>
<comment type="similarity">
    <text evidence="3 4">Belongs to the bacterial glucokinase family.</text>
</comment>
<evidence type="ECO:0000256" key="3">
    <source>
        <dbReference type="HAMAP-Rule" id="MF_00524"/>
    </source>
</evidence>
<dbReference type="PANTHER" id="PTHR47690:SF1">
    <property type="entry name" value="GLUCOKINASE"/>
    <property type="match status" value="1"/>
</dbReference>
<dbReference type="PANTHER" id="PTHR47690">
    <property type="entry name" value="GLUCOKINASE"/>
    <property type="match status" value="1"/>
</dbReference>
<dbReference type="InterPro" id="IPR003836">
    <property type="entry name" value="Glucokinase"/>
</dbReference>
<proteinExistence type="inferred from homology"/>
<dbReference type="GO" id="GO:0006096">
    <property type="term" value="P:glycolytic process"/>
    <property type="evidence" value="ECO:0007669"/>
    <property type="project" value="UniProtKB-UniRule"/>
</dbReference>
<protein>
    <recommendedName>
        <fullName evidence="3">Glucokinase</fullName>
        <ecNumber evidence="3">2.7.1.2</ecNumber>
    </recommendedName>
    <alternativeName>
        <fullName evidence="3">Glucose kinase</fullName>
    </alternativeName>
</protein>
<dbReference type="Proteomes" id="UP000193978">
    <property type="component" value="Chromosome"/>
</dbReference>
<accession>A0A1W6MXK5</accession>
<dbReference type="GO" id="GO:0005829">
    <property type="term" value="C:cytosol"/>
    <property type="evidence" value="ECO:0007669"/>
    <property type="project" value="TreeGrafter"/>
</dbReference>
<keyword evidence="3" id="KW-0963">Cytoplasm</keyword>
<keyword evidence="3" id="KW-0067">ATP-binding</keyword>
<evidence type="ECO:0000313" key="5">
    <source>
        <dbReference type="EMBL" id="ARN82303.1"/>
    </source>
</evidence>
<keyword evidence="3" id="KW-0547">Nucleotide-binding</keyword>
<dbReference type="KEGG" id="mbry:B1812_15765"/>
<evidence type="ECO:0000256" key="4">
    <source>
        <dbReference type="RuleBase" id="RU004046"/>
    </source>
</evidence>
<evidence type="ECO:0000256" key="2">
    <source>
        <dbReference type="ARBA" id="ARBA00022777"/>
    </source>
</evidence>
<evidence type="ECO:0000256" key="1">
    <source>
        <dbReference type="ARBA" id="ARBA00022679"/>
    </source>
</evidence>
<dbReference type="InterPro" id="IPR043129">
    <property type="entry name" value="ATPase_NBD"/>
</dbReference>
<dbReference type="GO" id="GO:0004340">
    <property type="term" value="F:glucokinase activity"/>
    <property type="evidence" value="ECO:0007669"/>
    <property type="project" value="UniProtKB-UniRule"/>
</dbReference>
<gene>
    <name evidence="3" type="primary">glk</name>
    <name evidence="5" type="ORF">B1812_15765</name>
</gene>
<dbReference type="OrthoDB" id="9800595at2"/>
<dbReference type="AlphaFoldDB" id="A0A1W6MXK5"/>
<comment type="catalytic activity">
    <reaction evidence="3">
        <text>D-glucose + ATP = D-glucose 6-phosphate + ADP + H(+)</text>
        <dbReference type="Rhea" id="RHEA:17825"/>
        <dbReference type="ChEBI" id="CHEBI:4167"/>
        <dbReference type="ChEBI" id="CHEBI:15378"/>
        <dbReference type="ChEBI" id="CHEBI:30616"/>
        <dbReference type="ChEBI" id="CHEBI:61548"/>
        <dbReference type="ChEBI" id="CHEBI:456216"/>
        <dbReference type="EC" id="2.7.1.2"/>
    </reaction>
</comment>
<name>A0A1W6MXK5_9HYPH</name>
<dbReference type="SUPFAM" id="SSF53067">
    <property type="entry name" value="Actin-like ATPase domain"/>
    <property type="match status" value="1"/>
</dbReference>
<keyword evidence="1 3" id="KW-0808">Transferase</keyword>
<dbReference type="STRING" id="655015.B1812_15765"/>